<dbReference type="Gene3D" id="1.25.40.10">
    <property type="entry name" value="Tetratricopeptide repeat domain"/>
    <property type="match status" value="1"/>
</dbReference>
<dbReference type="Pfam" id="PF14280">
    <property type="entry name" value="DUF4365"/>
    <property type="match status" value="1"/>
</dbReference>
<comment type="caution">
    <text evidence="3">The sequence shown here is derived from an EMBL/GenBank/DDBJ whole genome shotgun (WGS) entry which is preliminary data.</text>
</comment>
<evidence type="ECO:0008006" key="5">
    <source>
        <dbReference type="Google" id="ProtNLM"/>
    </source>
</evidence>
<feature type="domain" description="DUF4365" evidence="1">
    <location>
        <begin position="7"/>
        <end position="131"/>
    </location>
</feature>
<dbReference type="EMBL" id="BONH01000068">
    <property type="protein sequence ID" value="GIG03049.1"/>
    <property type="molecule type" value="Genomic_DNA"/>
</dbReference>
<protein>
    <recommendedName>
        <fullName evidence="5">DUF4365 domain-containing protein</fullName>
    </recommendedName>
</protein>
<accession>A0A8J3P464</accession>
<dbReference type="InterPro" id="IPR048987">
    <property type="entry name" value="PIN-TPR-GreABC"/>
</dbReference>
<dbReference type="RefSeq" id="WP_147432945.1">
    <property type="nucleotide sequence ID" value="NZ_BONH01000068.1"/>
</dbReference>
<gene>
    <name evidence="3" type="ORF">Cci01nite_81420</name>
</gene>
<name>A0A8J3P464_9ACTN</name>
<dbReference type="AlphaFoldDB" id="A0A8J3P464"/>
<evidence type="ECO:0000313" key="3">
    <source>
        <dbReference type="EMBL" id="GIG03049.1"/>
    </source>
</evidence>
<dbReference type="InterPro" id="IPR011990">
    <property type="entry name" value="TPR-like_helical_dom_sf"/>
</dbReference>
<sequence>MSENVNRLGVAIVSIACHRLEWFFREQATSDQGIDAHIEEAPAEVGTGRLLALQIKSGSSQFKEATENGWVFRFDAKKAALWLGHALPVLIVLVDVENEVAYWERISSRTVVSTGENFKVEVPRHQVLSAAQQEWHDLASGLESKALARFDLAVTQLPPAVRRVLESAPSAERTDAAILAFHLAEGRNNPRGTAQSLLAMSPGWIQRLGARGWHALACYTSAHDALDLSAEAFELAADQASEGAGGFLAAAAINVRNHDVDRARDLVQRAGVTGEVPVSVAVASVLIEYEVSRVIALPPILSADSPDVRRNQVAQSLLSDHASRAGDFDGACDHARLSLQAEPENTSCMAHLARALIRRSNSDRWRVGDLAEAIRLLEAALDQRRAWTGPTQDILASLVQAYAFTGEFDFMLERCLPSPEGTASLDEADDPFVRRNALIAAHFAGRLDLVPDLSGRLAGTAEDRIAQVRAGTLALTAEQLVELWCEELTRSLDDQDHAGAATATVVLASLGHDAGAQIAPLVQALIIPADYSHLASALIAAKGDLDLALPSLRSLARRDLIAAEYLIRLLMGAGREVEAAQMCHSLYTQSGNPFFLIERARCLIHGNDATAESAALEAVGSTSHFPMDRADLYTYLAKQAGNRDNWDAAEKFQTQAVALRLSPPAVAVWNLVLTQLSQGKAKRAAGTIAQHRPAVNTRDEAELWLRANSMVQWDQAMASQALTLASRFDDPQLSAALLGNIISLTHGVDDKATDADPDNEDLIEAGIDLEQRRRLAHRPVPADLHREAFAAMQQIATKFGDEAGFSFVQGEPEQLVEKIAAMARERAASTSKLGEIVVAAREATIPMGVASGILNKGLTSLLVDQTLGPLISGAADDAEHEIDMADALRAMDGEVAVDASALFVLSGMSNADWLEGQFMALQVPVQIMWDVHRASYDARSSASSPGTLGWDGRDESLTRWDLDDMEFIRRLRRAQRVEDFVQHLAGRPVRSLPLFEEVGWLTPRTSCFDSIQLAHDQGIALWSDDIALRRLARFKGVPSFGTPALVDVLRDQALLRSATSAAQDDALRQVTAANQELAHNMVVDVVLHLDDLLVVAERDGWRPLAGALAISRASWWAWQVTPIQDILNLLEAVAHNRPAALSDWQYAAMLGAARAYEPVEAKTRMLASLALLGHSGDAPSVDIIARGMLCARRAAKDLALLDPLEQVHASAASLHLAGRCADPQALATAVLARVEQLADEGTASP</sequence>
<evidence type="ECO:0000313" key="4">
    <source>
        <dbReference type="Proteomes" id="UP000659904"/>
    </source>
</evidence>
<dbReference type="Pfam" id="PF20698">
    <property type="entry name" value="PIN-TPR-GreABC"/>
    <property type="match status" value="1"/>
</dbReference>
<dbReference type="InterPro" id="IPR025375">
    <property type="entry name" value="DUF4365"/>
</dbReference>
<evidence type="ECO:0000259" key="1">
    <source>
        <dbReference type="Pfam" id="PF14280"/>
    </source>
</evidence>
<evidence type="ECO:0000259" key="2">
    <source>
        <dbReference type="Pfam" id="PF20698"/>
    </source>
</evidence>
<proteinExistence type="predicted"/>
<dbReference type="Proteomes" id="UP000659904">
    <property type="component" value="Unassembled WGS sequence"/>
</dbReference>
<keyword evidence="4" id="KW-1185">Reference proteome</keyword>
<feature type="domain" description="PIN" evidence="2">
    <location>
        <begin position="897"/>
        <end position="1033"/>
    </location>
</feature>
<organism evidence="3 4">
    <name type="scientific">Catellatospora citrea</name>
    <dbReference type="NCBI Taxonomy" id="53366"/>
    <lineage>
        <taxon>Bacteria</taxon>
        <taxon>Bacillati</taxon>
        <taxon>Actinomycetota</taxon>
        <taxon>Actinomycetes</taxon>
        <taxon>Micromonosporales</taxon>
        <taxon>Micromonosporaceae</taxon>
        <taxon>Catellatospora</taxon>
    </lineage>
</organism>
<reference evidence="3 4" key="1">
    <citation type="submission" date="2021-01" db="EMBL/GenBank/DDBJ databases">
        <title>Whole genome shotgun sequence of Catellatospora citrea NBRC 14495.</title>
        <authorList>
            <person name="Komaki H."/>
            <person name="Tamura T."/>
        </authorList>
    </citation>
    <scope>NUCLEOTIDE SEQUENCE [LARGE SCALE GENOMIC DNA]</scope>
    <source>
        <strain evidence="3 4">NBRC 14495</strain>
    </source>
</reference>